<protein>
    <submittedName>
        <fullName evidence="1">Alginate export family protein</fullName>
    </submittedName>
</protein>
<evidence type="ECO:0000313" key="2">
    <source>
        <dbReference type="Proteomes" id="UP001160152"/>
    </source>
</evidence>
<proteinExistence type="predicted"/>
<organism evidence="1 2">
    <name type="scientific">Pseudomonas juntendi</name>
    <dbReference type="NCBI Taxonomy" id="2666183"/>
    <lineage>
        <taxon>Bacteria</taxon>
        <taxon>Pseudomonadati</taxon>
        <taxon>Pseudomonadota</taxon>
        <taxon>Gammaproteobacteria</taxon>
        <taxon>Pseudomonadales</taxon>
        <taxon>Pseudomonadaceae</taxon>
        <taxon>Pseudomonas</taxon>
    </lineage>
</organism>
<sequence length="441" mass="47596">MSISVGTLRKAIAGTMVVSIHATAGSIVETPNYSLGYDLTSVIGVFHSKENYQNWQNRDEGSSSWQEGFIKYGLKGEVDVGGGSRVYGRLNRVATGTWGDGDAGGFTNGTERTDKWEDALIGWRSGDLVPALGTNGIDISVGRQQILLGDGFLVAGDGVSAGRGAAGNLYNRGGAYYVTGRRSFDQTAMVRIGGSEGLHGSVGWLKSDNPIQAKMEMAFSTLDYSSELGLVGLTFLRGLDVDKRFATESQLAREDMKVYSIRAQGSAGLENVFLSSELAFQKKSDGDSRAGYVEAAYTYATTPWQPTIGYRYSRYGKKWDSLLYGFGRGYGTWFQGEVAANFAGPYSSNTQIHQIYARAQPSPSVTLNAIAYDFDTINKQSALNLSGKELDLYLDFAVSPNVILTPLLGFYKPEKSSDQGGLQAGNNDVNVFSALLISVDF</sequence>
<comment type="caution">
    <text evidence="1">The sequence shown here is derived from an EMBL/GenBank/DDBJ whole genome shotgun (WGS) entry which is preliminary data.</text>
</comment>
<dbReference type="EMBL" id="JAOCBV010000001">
    <property type="protein sequence ID" value="MDH0756166.1"/>
    <property type="molecule type" value="Genomic_DNA"/>
</dbReference>
<evidence type="ECO:0000313" key="1">
    <source>
        <dbReference type="EMBL" id="MDH0756166.1"/>
    </source>
</evidence>
<name>A0ABD4Y9L1_9PSED</name>
<dbReference type="RefSeq" id="WP_256673493.1">
    <property type="nucleotide sequence ID" value="NZ_JAOCBV010000001.1"/>
</dbReference>
<gene>
    <name evidence="1" type="ORF">N5C70_05315</name>
</gene>
<accession>A0ABD4Y9L1</accession>
<reference evidence="1 2" key="1">
    <citation type="submission" date="2022-09" db="EMBL/GenBank/DDBJ databases">
        <title>Intensive care unit water sources are persistently colonized with multi-drug resistant bacteria and are the site of extensive horizontal gene transfer of antibiotic resistance genes.</title>
        <authorList>
            <person name="Diorio-Toth L."/>
        </authorList>
    </citation>
    <scope>NUCLEOTIDE SEQUENCE [LARGE SCALE GENOMIC DNA]</scope>
    <source>
        <strain evidence="1 2">GD03901</strain>
    </source>
</reference>
<dbReference type="AlphaFoldDB" id="A0ABD4Y9L1"/>
<dbReference type="Proteomes" id="UP001160152">
    <property type="component" value="Unassembled WGS sequence"/>
</dbReference>